<reference evidence="6 7" key="2">
    <citation type="journal article" date="2024" name="G3 (Bethesda)">
        <title>The genome of the cryopelagic Antarctic bald notothen, Trematomus borchgrevinki.</title>
        <authorList>
            <person name="Rayamajhi N."/>
            <person name="Rivera-Colon A.G."/>
            <person name="Minhas B.F."/>
            <person name="Cheng C.C."/>
            <person name="Catchen J.M."/>
        </authorList>
    </citation>
    <scope>NUCLEOTIDE SEQUENCE [LARGE SCALE GENOMIC DNA]</scope>
    <source>
        <strain evidence="6">AGRC-2024</strain>
    </source>
</reference>
<evidence type="ECO:0000256" key="2">
    <source>
        <dbReference type="ARBA" id="ARBA00021978"/>
    </source>
</evidence>
<evidence type="ECO:0000256" key="1">
    <source>
        <dbReference type="ARBA" id="ARBA00007140"/>
    </source>
</evidence>
<dbReference type="SMART" id="SM01173">
    <property type="entry name" value="DUF4187"/>
    <property type="match status" value="1"/>
</dbReference>
<protein>
    <recommendedName>
        <fullName evidence="2">G patch domain-containing protein 11</fullName>
    </recommendedName>
    <alternativeName>
        <fullName evidence="3">Coiled-coil domain-containing protein 75</fullName>
    </alternativeName>
</protein>
<sequence length="268" mass="31294">MSDEEEDYMSDAFLSKIPDVKPGVSMVRRLKEEIKKETQIKETNIKNRQKTYKEQENESREAALQNSICNENKGFAILQKMGYKAGQGLGKAGAGRVDPIPLNIKTDRGGIGMEEVKKRKAEEELQHYRQKTRAKQHNETKSLEDFRSRVRTEREERKIEGDLRKSQRACEQLDSQKGITVPREDWYWPKIETNDEEDDVEEKEEEEEEEKEEEDEEEIVELSSFDKLPILTSYLRGIYFYCIWCGTTYNDEDDLCSNCPGDTEADHD</sequence>
<dbReference type="EMBL" id="JBIYXZ010002081">
    <property type="protein sequence ID" value="KAL3050101.1"/>
    <property type="molecule type" value="Genomic_DNA"/>
</dbReference>
<keyword evidence="7" id="KW-1185">Reference proteome</keyword>
<name>A0ABD2G840_PAGBO</name>
<dbReference type="InterPro" id="IPR000467">
    <property type="entry name" value="G_patch_dom"/>
</dbReference>
<dbReference type="PANTHER" id="PTHR21032">
    <property type="entry name" value="G PATCH DOMAIN-CONTAINING PROTEIN 11"/>
    <property type="match status" value="1"/>
</dbReference>
<dbReference type="InterPro" id="IPR025239">
    <property type="entry name" value="DUF4187"/>
</dbReference>
<comment type="similarity">
    <text evidence="1">Belongs to the GPATCH11 family.</text>
</comment>
<dbReference type="Pfam" id="PF01585">
    <property type="entry name" value="G-patch"/>
    <property type="match status" value="1"/>
</dbReference>
<feature type="compositionally biased region" description="Acidic residues" evidence="4">
    <location>
        <begin position="194"/>
        <end position="220"/>
    </location>
</feature>
<dbReference type="Pfam" id="PF13821">
    <property type="entry name" value="DUF4187"/>
    <property type="match status" value="1"/>
</dbReference>
<evidence type="ECO:0000313" key="6">
    <source>
        <dbReference type="EMBL" id="KAL3050101.1"/>
    </source>
</evidence>
<dbReference type="AlphaFoldDB" id="A0ABD2G840"/>
<feature type="region of interest" description="Disordered" evidence="4">
    <location>
        <begin position="88"/>
        <end position="220"/>
    </location>
</feature>
<dbReference type="SMART" id="SM00443">
    <property type="entry name" value="G_patch"/>
    <property type="match status" value="1"/>
</dbReference>
<evidence type="ECO:0000256" key="3">
    <source>
        <dbReference type="ARBA" id="ARBA00030688"/>
    </source>
</evidence>
<feature type="compositionally biased region" description="Basic and acidic residues" evidence="4">
    <location>
        <begin position="136"/>
        <end position="165"/>
    </location>
</feature>
<evidence type="ECO:0000259" key="5">
    <source>
        <dbReference type="PROSITE" id="PS50174"/>
    </source>
</evidence>
<organism evidence="6 7">
    <name type="scientific">Pagothenia borchgrevinki</name>
    <name type="common">Bald rockcod</name>
    <name type="synonym">Trematomus borchgrevinki</name>
    <dbReference type="NCBI Taxonomy" id="8213"/>
    <lineage>
        <taxon>Eukaryota</taxon>
        <taxon>Metazoa</taxon>
        <taxon>Chordata</taxon>
        <taxon>Craniata</taxon>
        <taxon>Vertebrata</taxon>
        <taxon>Euteleostomi</taxon>
        <taxon>Actinopterygii</taxon>
        <taxon>Neopterygii</taxon>
        <taxon>Teleostei</taxon>
        <taxon>Neoteleostei</taxon>
        <taxon>Acanthomorphata</taxon>
        <taxon>Eupercaria</taxon>
        <taxon>Perciformes</taxon>
        <taxon>Notothenioidei</taxon>
        <taxon>Nototheniidae</taxon>
        <taxon>Pagothenia</taxon>
    </lineage>
</organism>
<comment type="caution">
    <text evidence="6">The sequence shown here is derived from an EMBL/GenBank/DDBJ whole genome shotgun (WGS) entry which is preliminary data.</text>
</comment>
<dbReference type="InterPro" id="IPR039249">
    <property type="entry name" value="GPATCH11"/>
</dbReference>
<evidence type="ECO:0000313" key="7">
    <source>
        <dbReference type="Proteomes" id="UP001619887"/>
    </source>
</evidence>
<accession>A0ABD2G840</accession>
<reference evidence="6 7" key="1">
    <citation type="journal article" date="2022" name="G3 (Bethesda)">
        <title>Evaluating Illumina-, Nanopore-, and PacBio-based genome assembly strategies with the bald notothen, Trematomus borchgrevinki.</title>
        <authorList>
            <person name="Rayamajhi N."/>
            <person name="Cheng C.C."/>
            <person name="Catchen J.M."/>
        </authorList>
    </citation>
    <scope>NUCLEOTIDE SEQUENCE [LARGE SCALE GENOMIC DNA]</scope>
    <source>
        <strain evidence="6">AGRC-2024</strain>
    </source>
</reference>
<feature type="region of interest" description="Disordered" evidence="4">
    <location>
        <begin position="41"/>
        <end position="60"/>
    </location>
</feature>
<feature type="domain" description="G-patch" evidence="5">
    <location>
        <begin position="70"/>
        <end position="116"/>
    </location>
</feature>
<feature type="compositionally biased region" description="Basic and acidic residues" evidence="4">
    <location>
        <begin position="114"/>
        <end position="127"/>
    </location>
</feature>
<proteinExistence type="inferred from homology"/>
<dbReference type="Proteomes" id="UP001619887">
    <property type="component" value="Unassembled WGS sequence"/>
</dbReference>
<dbReference type="PANTHER" id="PTHR21032:SF0">
    <property type="entry name" value="G PATCH DOMAIN-CONTAINING PROTEIN 11"/>
    <property type="match status" value="1"/>
</dbReference>
<gene>
    <name evidence="6" type="ORF">OYC64_012197</name>
</gene>
<evidence type="ECO:0000256" key="4">
    <source>
        <dbReference type="SAM" id="MobiDB-lite"/>
    </source>
</evidence>
<dbReference type="PROSITE" id="PS50174">
    <property type="entry name" value="G_PATCH"/>
    <property type="match status" value="1"/>
</dbReference>